<keyword evidence="2" id="KW-0067">ATP-binding</keyword>
<evidence type="ECO:0000256" key="1">
    <source>
        <dbReference type="ARBA" id="ARBA00022741"/>
    </source>
</evidence>
<dbReference type="InterPro" id="IPR027417">
    <property type="entry name" value="P-loop_NTPase"/>
</dbReference>
<evidence type="ECO:0000256" key="2">
    <source>
        <dbReference type="ARBA" id="ARBA00022840"/>
    </source>
</evidence>
<accession>A0AAC9NM26</accession>
<protein>
    <submittedName>
        <fullName evidence="4">Fis family transcriptional regulator</fullName>
    </submittedName>
</protein>
<dbReference type="EMBL" id="CP017962">
    <property type="protein sequence ID" value="APC49598.1"/>
    <property type="molecule type" value="Genomic_DNA"/>
</dbReference>
<organism evidence="4 5">
    <name type="scientific">Virgibacillus halodenitrificans</name>
    <name type="common">Bacillus halodenitrificans</name>
    <dbReference type="NCBI Taxonomy" id="1482"/>
    <lineage>
        <taxon>Bacteria</taxon>
        <taxon>Bacillati</taxon>
        <taxon>Bacillota</taxon>
        <taxon>Bacilli</taxon>
        <taxon>Bacillales</taxon>
        <taxon>Bacillaceae</taxon>
        <taxon>Virgibacillus</taxon>
    </lineage>
</organism>
<dbReference type="Gene3D" id="1.10.8.60">
    <property type="match status" value="1"/>
</dbReference>
<feature type="domain" description="Sigma-54 factor interaction" evidence="3">
    <location>
        <begin position="222"/>
        <end position="432"/>
    </location>
</feature>
<dbReference type="Pfam" id="PF25601">
    <property type="entry name" value="AAA_lid_14"/>
    <property type="match status" value="1"/>
</dbReference>
<dbReference type="SUPFAM" id="SSF52540">
    <property type="entry name" value="P-loop containing nucleoside triphosphate hydrolases"/>
    <property type="match status" value="1"/>
</dbReference>
<dbReference type="GO" id="GO:0005524">
    <property type="term" value="F:ATP binding"/>
    <property type="evidence" value="ECO:0007669"/>
    <property type="project" value="UniProtKB-KW"/>
</dbReference>
<dbReference type="RefSeq" id="WP_071649604.1">
    <property type="nucleotide sequence ID" value="NZ_CP017962.1"/>
</dbReference>
<proteinExistence type="predicted"/>
<sequence>MTIRNVSIIAIQEKFSNTITKQLKEIIGDKVNIHSVTVKDIQRQTIAKGDIVVLSNNLIKGLVNELIPEECPIVVAKRDINYVNTKELLNLPPGQEILVVNDNKTNADETVQSLSETVFEHSYQAYSPTEAIPKTIDYIVTPGEGHLLPKELSNVIDIGSRLLDFNTVEEIIHLLEIDTAKSQIVRRYFKACVSLSSKNNEVTATDRTKNNRNVANYSFQDIISTSNSMRETVELAKHYAENSHTKYIHIEGAPGTGKSMLAQALHNLSDQSELPFVSIHCNSKNLSEMEEALFGSKNSSDSLGAFESNENGTICIEDIEELPLAMQKRLFQQLNDRQIKAKVITTSSKDCKELVKKHLFYEELFHLFNENYLKVPNLSERKEDLMPLIDNIKQRIQKDEITFKEEVLEFFMEYPWDNNVKELYDVITYLSLLEESPIGMKFLPFYLRSKVDEQKFIDIDKNKMIISKIEEHGFLGESIEILKAFYEGKKEYVSFGRYALKKHLEKKGHTLSEQQLRARLEVLQHLDLTIVRQGRAGTTISRLGEEFIEDYLKSHESTKGGK</sequence>
<dbReference type="PROSITE" id="PS50045">
    <property type="entry name" value="SIGMA54_INTERACT_4"/>
    <property type="match status" value="1"/>
</dbReference>
<reference evidence="4 5" key="1">
    <citation type="submission" date="2016-11" db="EMBL/GenBank/DDBJ databases">
        <title>Complete genome sequencing of Virgibacillus halodenitrificans PDB-F2.</title>
        <authorList>
            <person name="Sun Z."/>
            <person name="Zhou Y."/>
            <person name="Li H."/>
        </authorList>
    </citation>
    <scope>NUCLEOTIDE SEQUENCE [LARGE SCALE GENOMIC DNA]</scope>
    <source>
        <strain evidence="4 5">PDB-F2</strain>
    </source>
</reference>
<evidence type="ECO:0000259" key="3">
    <source>
        <dbReference type="PROSITE" id="PS50045"/>
    </source>
</evidence>
<gene>
    <name evidence="4" type="ORF">BME96_15980</name>
</gene>
<dbReference type="KEGG" id="vhl:BME96_15980"/>
<dbReference type="Proteomes" id="UP000182945">
    <property type="component" value="Chromosome"/>
</dbReference>
<dbReference type="InterPro" id="IPR002078">
    <property type="entry name" value="Sigma_54_int"/>
</dbReference>
<dbReference type="Pfam" id="PF00158">
    <property type="entry name" value="Sigma54_activat"/>
    <property type="match status" value="1"/>
</dbReference>
<dbReference type="GO" id="GO:0006355">
    <property type="term" value="P:regulation of DNA-templated transcription"/>
    <property type="evidence" value="ECO:0007669"/>
    <property type="project" value="InterPro"/>
</dbReference>
<dbReference type="GeneID" id="71515912"/>
<dbReference type="AlphaFoldDB" id="A0AAC9NM26"/>
<dbReference type="Gene3D" id="3.40.50.300">
    <property type="entry name" value="P-loop containing nucleotide triphosphate hydrolases"/>
    <property type="match status" value="1"/>
</dbReference>
<name>A0AAC9NM26_VIRHA</name>
<dbReference type="PANTHER" id="PTHR32071">
    <property type="entry name" value="TRANSCRIPTIONAL REGULATORY PROTEIN"/>
    <property type="match status" value="1"/>
</dbReference>
<dbReference type="PANTHER" id="PTHR32071:SF57">
    <property type="entry name" value="C4-DICARBOXYLATE TRANSPORT TRANSCRIPTIONAL REGULATORY PROTEIN DCTD"/>
    <property type="match status" value="1"/>
</dbReference>
<evidence type="ECO:0000313" key="4">
    <source>
        <dbReference type="EMBL" id="APC49598.1"/>
    </source>
</evidence>
<keyword evidence="1" id="KW-0547">Nucleotide-binding</keyword>
<evidence type="ECO:0000313" key="5">
    <source>
        <dbReference type="Proteomes" id="UP000182945"/>
    </source>
</evidence>
<dbReference type="InterPro" id="IPR058031">
    <property type="entry name" value="AAA_lid_NorR"/>
</dbReference>
<dbReference type="CDD" id="cd00009">
    <property type="entry name" value="AAA"/>
    <property type="match status" value="1"/>
</dbReference>